<comment type="caution">
    <text evidence="2">The sequence shown here is derived from an EMBL/GenBank/DDBJ whole genome shotgun (WGS) entry which is preliminary data.</text>
</comment>
<feature type="compositionally biased region" description="Basic and acidic residues" evidence="1">
    <location>
        <begin position="29"/>
        <end position="46"/>
    </location>
</feature>
<accession>A0A550CWH5</accession>
<sequence length="693" mass="75067">MAMKLDAIQPRVLVRKLKTIYRTKRPSALRKDDPASKEWTESHDPASKTAISGAEAEALDCAAGLPTPATRPDQAVLSPLLERIEQLEREVLVIKARLSDRSAEANLCTSAYAHAVQTKSIGVQVDADVDVAITVGKSASAPPFDDTIEIKSSTPVIPLGPNDNSSNTSFATTNLTPDLTFDPDSDTSYSASSLFCDKISLADASNVAELTCARADGTLTHGYVVRSDESAVPAEEESLKDVSHYVTPGIVSSSDQSEDIRDTASDGSPIGEAGCPQTKRTYKRSHLLLNRRPSYETIGLVRSQFKHSLSNKGKSGNMTCEAEDAETHLESGRRPTVFSAYMQRMADCLVPRFTWSKTNLPTPRSMKLGALPHGYDEPPPAYTLFAPGRAPTAPNDMPVQLEDTAVKELLVSYGADPETLSAPISGTTLGDSLPADLLNLPLDHLMEIVDLYIAGAPVPQYAFNSCTLIRKPRAVRPINIRNMHIESDCPFVPEPRSALMISHDAPLWYRILPITVVNVYGEVDPANVRDTVGKAAAVLGFSYQSKSRQATGKIWDVSAMVKAQDFMYVEMQKYNEAEAAEPPSTPDLPYPEWYTEETGAPSCNEKVVPAVDDSTYAIPIDPDTGFIEDLITPSPGISQSLPCEEVVKCKGFPDSAYIFPTDIDIDPYTGMICDIITPSPDPELAAGLLNDVP</sequence>
<feature type="region of interest" description="Disordered" evidence="1">
    <location>
        <begin position="250"/>
        <end position="277"/>
    </location>
</feature>
<dbReference type="AlphaFoldDB" id="A0A550CWH5"/>
<dbReference type="OrthoDB" id="10332394at2759"/>
<name>A0A550CWH5_9AGAR</name>
<evidence type="ECO:0000313" key="3">
    <source>
        <dbReference type="Proteomes" id="UP000320762"/>
    </source>
</evidence>
<proteinExistence type="predicted"/>
<organism evidence="2 3">
    <name type="scientific">Schizophyllum amplum</name>
    <dbReference type="NCBI Taxonomy" id="97359"/>
    <lineage>
        <taxon>Eukaryota</taxon>
        <taxon>Fungi</taxon>
        <taxon>Dikarya</taxon>
        <taxon>Basidiomycota</taxon>
        <taxon>Agaricomycotina</taxon>
        <taxon>Agaricomycetes</taxon>
        <taxon>Agaricomycetidae</taxon>
        <taxon>Agaricales</taxon>
        <taxon>Schizophyllaceae</taxon>
        <taxon>Schizophyllum</taxon>
    </lineage>
</organism>
<protein>
    <submittedName>
        <fullName evidence="2">Uncharacterized protein</fullName>
    </submittedName>
</protein>
<keyword evidence="3" id="KW-1185">Reference proteome</keyword>
<feature type="region of interest" description="Disordered" evidence="1">
    <location>
        <begin position="25"/>
        <end position="49"/>
    </location>
</feature>
<gene>
    <name evidence="2" type="ORF">BD626DRAFT_532935</name>
</gene>
<dbReference type="EMBL" id="VDMD01000001">
    <property type="protein sequence ID" value="TRM69140.1"/>
    <property type="molecule type" value="Genomic_DNA"/>
</dbReference>
<evidence type="ECO:0000313" key="2">
    <source>
        <dbReference type="EMBL" id="TRM69140.1"/>
    </source>
</evidence>
<evidence type="ECO:0000256" key="1">
    <source>
        <dbReference type="SAM" id="MobiDB-lite"/>
    </source>
</evidence>
<reference evidence="2 3" key="1">
    <citation type="journal article" date="2019" name="New Phytol.">
        <title>Comparative genomics reveals unique wood-decay strategies and fruiting body development in the Schizophyllaceae.</title>
        <authorList>
            <person name="Almasi E."/>
            <person name="Sahu N."/>
            <person name="Krizsan K."/>
            <person name="Balint B."/>
            <person name="Kovacs G.M."/>
            <person name="Kiss B."/>
            <person name="Cseklye J."/>
            <person name="Drula E."/>
            <person name="Henrissat B."/>
            <person name="Nagy I."/>
            <person name="Chovatia M."/>
            <person name="Adam C."/>
            <person name="LaButti K."/>
            <person name="Lipzen A."/>
            <person name="Riley R."/>
            <person name="Grigoriev I.V."/>
            <person name="Nagy L.G."/>
        </authorList>
    </citation>
    <scope>NUCLEOTIDE SEQUENCE [LARGE SCALE GENOMIC DNA]</scope>
    <source>
        <strain evidence="2 3">NL-1724</strain>
    </source>
</reference>
<dbReference type="Proteomes" id="UP000320762">
    <property type="component" value="Unassembled WGS sequence"/>
</dbReference>